<proteinExistence type="predicted"/>
<dbReference type="AlphaFoldDB" id="A0A8R1EHJ8"/>
<dbReference type="EnsemblMetazoa" id="CJA35554.1">
    <property type="protein sequence ID" value="CJA35554.1"/>
    <property type="gene ID" value="WBGene00211401"/>
</dbReference>
<name>A0A8R1EHJ8_CAEJA</name>
<organism evidence="1 2">
    <name type="scientific">Caenorhabditis japonica</name>
    <dbReference type="NCBI Taxonomy" id="281687"/>
    <lineage>
        <taxon>Eukaryota</taxon>
        <taxon>Metazoa</taxon>
        <taxon>Ecdysozoa</taxon>
        <taxon>Nematoda</taxon>
        <taxon>Chromadorea</taxon>
        <taxon>Rhabditida</taxon>
        <taxon>Rhabditina</taxon>
        <taxon>Rhabditomorpha</taxon>
        <taxon>Rhabditoidea</taxon>
        <taxon>Rhabditidae</taxon>
        <taxon>Peloderinae</taxon>
        <taxon>Caenorhabditis</taxon>
    </lineage>
</organism>
<keyword evidence="2" id="KW-1185">Reference proteome</keyword>
<dbReference type="Proteomes" id="UP000005237">
    <property type="component" value="Unassembled WGS sequence"/>
</dbReference>
<reference evidence="1" key="2">
    <citation type="submission" date="2022-06" db="UniProtKB">
        <authorList>
            <consortium name="EnsemblMetazoa"/>
        </authorList>
    </citation>
    <scope>IDENTIFICATION</scope>
    <source>
        <strain evidence="1">DF5081</strain>
    </source>
</reference>
<accession>A0A8R1EHJ8</accession>
<evidence type="ECO:0000313" key="1">
    <source>
        <dbReference type="EnsemblMetazoa" id="CJA35554.1"/>
    </source>
</evidence>
<evidence type="ECO:0000313" key="2">
    <source>
        <dbReference type="Proteomes" id="UP000005237"/>
    </source>
</evidence>
<sequence>MGSYARAATGRIAKLMGRGTRSNNGDFDLDDQHRDGRPSTLLNINCLNQFFFQIFVTRTNNQYLKLKQLCTL</sequence>
<protein>
    <submittedName>
        <fullName evidence="1">Uncharacterized protein</fullName>
    </submittedName>
</protein>
<reference evidence="2" key="1">
    <citation type="submission" date="2010-08" db="EMBL/GenBank/DDBJ databases">
        <authorList>
            <consortium name="Caenorhabditis japonica Sequencing Consortium"/>
            <person name="Wilson R.K."/>
        </authorList>
    </citation>
    <scope>NUCLEOTIDE SEQUENCE [LARGE SCALE GENOMIC DNA]</scope>
    <source>
        <strain evidence="2">DF5081</strain>
    </source>
</reference>